<keyword evidence="5" id="KW-0489">Methyltransferase</keyword>
<dbReference type="InterPro" id="IPR004919">
    <property type="entry name" value="GmrSD_N"/>
</dbReference>
<dbReference type="InterPro" id="IPR036388">
    <property type="entry name" value="WH-like_DNA-bd_sf"/>
</dbReference>
<evidence type="ECO:0000259" key="3">
    <source>
        <dbReference type="Pfam" id="PF03235"/>
    </source>
</evidence>
<dbReference type="GO" id="GO:0008168">
    <property type="term" value="F:methyltransferase activity"/>
    <property type="evidence" value="ECO:0007669"/>
    <property type="project" value="UniProtKB-KW"/>
</dbReference>
<dbReference type="Pfam" id="PF07510">
    <property type="entry name" value="GmrSD_C"/>
    <property type="match status" value="1"/>
</dbReference>
<dbReference type="RefSeq" id="WP_091282142.1">
    <property type="nucleotide sequence ID" value="NZ_FMCW01000018.1"/>
</dbReference>
<organism evidence="5 6">
    <name type="scientific">Micromonospora haikouensis</name>
    <dbReference type="NCBI Taxonomy" id="686309"/>
    <lineage>
        <taxon>Bacteria</taxon>
        <taxon>Bacillati</taxon>
        <taxon>Actinomycetota</taxon>
        <taxon>Actinomycetes</taxon>
        <taxon>Micromonosporales</taxon>
        <taxon>Micromonosporaceae</taxon>
        <taxon>Micromonospora</taxon>
    </lineage>
</organism>
<gene>
    <name evidence="5" type="ORF">GA0070558_11883</name>
</gene>
<evidence type="ECO:0000256" key="1">
    <source>
        <dbReference type="ARBA" id="ARBA00022763"/>
    </source>
</evidence>
<evidence type="ECO:0000313" key="6">
    <source>
        <dbReference type="Proteomes" id="UP000199375"/>
    </source>
</evidence>
<dbReference type="Pfam" id="PF01035">
    <property type="entry name" value="DNA_binding_1"/>
    <property type="match status" value="1"/>
</dbReference>
<dbReference type="AlphaFoldDB" id="A0A1C4WU29"/>
<dbReference type="Gene3D" id="1.10.10.10">
    <property type="entry name" value="Winged helix-like DNA-binding domain superfamily/Winged helix DNA-binding domain"/>
    <property type="match status" value="1"/>
</dbReference>
<dbReference type="EMBL" id="FMCW01000018">
    <property type="protein sequence ID" value="SCE99688.1"/>
    <property type="molecule type" value="Genomic_DNA"/>
</dbReference>
<dbReference type="InterPro" id="IPR014048">
    <property type="entry name" value="MethylDNA_cys_MeTrfase_DNA-bd"/>
</dbReference>
<dbReference type="PANTHER" id="PTHR35149">
    <property type="entry name" value="SLL5132 PROTEIN"/>
    <property type="match status" value="1"/>
</dbReference>
<evidence type="ECO:0000313" key="5">
    <source>
        <dbReference type="EMBL" id="SCE99688.1"/>
    </source>
</evidence>
<reference evidence="5 6" key="1">
    <citation type="submission" date="2016-06" db="EMBL/GenBank/DDBJ databases">
        <authorList>
            <person name="Kjaerup R.B."/>
            <person name="Dalgaard T.S."/>
            <person name="Juul-Madsen H.R."/>
        </authorList>
    </citation>
    <scope>NUCLEOTIDE SEQUENCE [LARGE SCALE GENOMIC DNA]</scope>
    <source>
        <strain evidence="5 6">DSM 45626</strain>
    </source>
</reference>
<feature type="domain" description="GmrSD restriction endonucleases N-terminal" evidence="3">
    <location>
        <begin position="10"/>
        <end position="228"/>
    </location>
</feature>
<protein>
    <submittedName>
        <fullName evidence="5">6-O-methylguanine DNA methyltransferase, DNA binding domain</fullName>
    </submittedName>
</protein>
<dbReference type="Proteomes" id="UP000199375">
    <property type="component" value="Unassembled WGS sequence"/>
</dbReference>
<accession>A0A1C4WU29</accession>
<dbReference type="InterPro" id="IPR011089">
    <property type="entry name" value="GmrSD_C"/>
</dbReference>
<dbReference type="Pfam" id="PF03235">
    <property type="entry name" value="GmrSD_N"/>
    <property type="match status" value="1"/>
</dbReference>
<dbReference type="GO" id="GO:0032259">
    <property type="term" value="P:methylation"/>
    <property type="evidence" value="ECO:0007669"/>
    <property type="project" value="UniProtKB-KW"/>
</dbReference>
<dbReference type="GO" id="GO:0006281">
    <property type="term" value="P:DNA repair"/>
    <property type="evidence" value="ECO:0007669"/>
    <property type="project" value="InterPro"/>
</dbReference>
<sequence length="846" mass="94360">MVTAQETTLQALLEGAKQYHVPLYQRTYSWTEIQLKRIWDDVCQLARDRVDHPDATHFIGSLVLAPSPTMGPVGVAEYLVVDGQQRLTTLTILLCAIRDHRAEHEGEKHRLRLDQQYLTNPFEEQRWLKLVPTQADRDAYVACVKSTPQAGGDNAVGRAYQFFAKALDNLGAAEEPITVQQIESAVITGLALVAITARTGDNVYRIFESLNNTGLTLTQADLLRNYIFMRLPNRGQAVYESLWLPLQQRFTPTELVLLFWLDLVHRDPKVKQTDTYSSQQARLEKLHTEAAVEAEVQRFSRLGALLRVILHPAEEHDPGVRQRLERLSAWGTTTVYPVLLHLLDRRDQGTATSAQIAAAMLYLESFFVRRLLIGRSTMNINRILLAVVTEMDRDLPVHEAVRKYLSTGRKHWATDASLRALVRTIPFYLNGRASQRSLVLRWLEESHGSKEPVALEKLTIEHVLPQTLSDEWAQMLAADLDTDETPGEAHDALVHTLGNLTLTGYNSELSNKPFAAKRTALAKSGVQLSRDIADRQRWGRSEILARADTLADRIITSWPGPTEESGNQSDVPWDVLAKALAELPAGSWTTYGDLAALIGTAAQPVGNRLANHPTLNAHRVLQAGGIVAGNFKWLEPDRTDDPRDVLRSEGVTFDQYGRADQAQRITVEELAQLAGITPEELPERAPRPGPGQGGTYADRFIEQLTARQSPAVTTAVLVLLEEWTTLGGTLSYGTGGETSCFLMARRREHELGSIWPAVIYPGGKFEVVFQHLSVRTPFDDVTLREELRQRLNQLPGVRIAAAKLTLRPGFPLTVLADADAREALLDHLRWFYDQAQLSAPDEAALA</sequence>
<dbReference type="PANTHER" id="PTHR35149:SF2">
    <property type="entry name" value="DUF262 DOMAIN-CONTAINING PROTEIN"/>
    <property type="match status" value="1"/>
</dbReference>
<name>A0A1C4WU29_9ACTN</name>
<dbReference type="InterPro" id="IPR036217">
    <property type="entry name" value="MethylDNA_cys_MeTrfase_DNAb"/>
</dbReference>
<evidence type="ECO:0000259" key="2">
    <source>
        <dbReference type="Pfam" id="PF01035"/>
    </source>
</evidence>
<keyword evidence="5" id="KW-0808">Transferase</keyword>
<feature type="domain" description="Methylated-DNA-[protein]-cysteine S-methyltransferase DNA binding" evidence="2">
    <location>
        <begin position="578"/>
        <end position="651"/>
    </location>
</feature>
<feature type="domain" description="GmrSD restriction endonucleases C-terminal" evidence="4">
    <location>
        <begin position="413"/>
        <end position="552"/>
    </location>
</feature>
<evidence type="ECO:0000259" key="4">
    <source>
        <dbReference type="Pfam" id="PF07510"/>
    </source>
</evidence>
<dbReference type="SUPFAM" id="SSF46767">
    <property type="entry name" value="Methylated DNA-protein cysteine methyltransferase, C-terminal domain"/>
    <property type="match status" value="1"/>
</dbReference>
<proteinExistence type="predicted"/>
<keyword evidence="1" id="KW-0227">DNA damage</keyword>